<evidence type="ECO:0000313" key="18">
    <source>
        <dbReference type="Proteomes" id="UP000694387"/>
    </source>
</evidence>
<dbReference type="GeneTree" id="ENSGT00940000162307"/>
<comment type="subcellular location">
    <subcellularLocation>
        <location evidence="1">Membrane</location>
    </subcellularLocation>
</comment>
<dbReference type="InterPro" id="IPR000436">
    <property type="entry name" value="Sushi_SCR_CCP_dom"/>
</dbReference>
<feature type="region of interest" description="Disordered" evidence="13">
    <location>
        <begin position="387"/>
        <end position="440"/>
    </location>
</feature>
<keyword evidence="6" id="KW-0391">Immunity</keyword>
<dbReference type="Pfam" id="PF00084">
    <property type="entry name" value="Sushi"/>
    <property type="match status" value="4"/>
</dbReference>
<feature type="compositionally biased region" description="Polar residues" evidence="13">
    <location>
        <begin position="516"/>
        <end position="555"/>
    </location>
</feature>
<feature type="compositionally biased region" description="Polar residues" evidence="13">
    <location>
        <begin position="425"/>
        <end position="437"/>
    </location>
</feature>
<comment type="similarity">
    <text evidence="2">Belongs to the receptors of complement activation (RCA) family.</text>
</comment>
<dbReference type="PANTHER" id="PTHR45656:SF15">
    <property type="entry name" value="SUSHI DOMAIN-CONTAINING PROTEIN"/>
    <property type="match status" value="1"/>
</dbReference>
<evidence type="ECO:0000256" key="2">
    <source>
        <dbReference type="ARBA" id="ARBA00010908"/>
    </source>
</evidence>
<evidence type="ECO:0000256" key="12">
    <source>
        <dbReference type="PROSITE-ProRule" id="PRU00302"/>
    </source>
</evidence>
<dbReference type="Ensembl" id="ENSEAST00005003613.2">
    <property type="protein sequence ID" value="ENSEASP00005003299.2"/>
    <property type="gene ID" value="ENSEASG00005002552.2"/>
</dbReference>
<evidence type="ECO:0000256" key="14">
    <source>
        <dbReference type="SAM" id="Phobius"/>
    </source>
</evidence>
<dbReference type="Gene3D" id="2.10.70.10">
    <property type="entry name" value="Complement Module, domain 1"/>
    <property type="match status" value="4"/>
</dbReference>
<feature type="chain" id="PRO_5040378096" evidence="15">
    <location>
        <begin position="32"/>
        <end position="668"/>
    </location>
</feature>
<feature type="compositionally biased region" description="Polar residues" evidence="13">
    <location>
        <begin position="391"/>
        <end position="411"/>
    </location>
</feature>
<keyword evidence="14" id="KW-0812">Transmembrane</keyword>
<dbReference type="InterPro" id="IPR035976">
    <property type="entry name" value="Sushi/SCR/CCP_sf"/>
</dbReference>
<dbReference type="GO" id="GO:0006958">
    <property type="term" value="P:complement activation, classical pathway"/>
    <property type="evidence" value="ECO:0007669"/>
    <property type="project" value="UniProtKB-KW"/>
</dbReference>
<sequence>MSPARRSAPTVLRLLGWLPVLLLLCPPAARGDCSHPPDVPNAQPTLGELTSFPKQTTVTYKCDEGFVKVPGKPDSVVCLENDKWSEVAEFCNRSCDVPPRLPFASLQNPYRNQNYFPAGSTVEYECRMGYRRDRSLSGTLTCLQNFTWSKPDEFCKKKACPTPGEIPNGHVKIQTDILFGAAISFSCNTGYTLVGSSFSYCSLEGENVKWTDPLPECKEITCPSPPAIANGIILEQHDTYIYRQSITYKCEKGFTLVGGNSIHCTVKDGQGEWSGPPPECKDSSQISKVTPAVQKPTTVDVTATEAPSTPQKTSAVNVTGTEAPSPPQKTSAVNVTGTEAPSTPQKTSAVNVPTTEAPSTPQKPTIVNSSATKFPLIPQRPSIVDIPATEAPSTPQKPTTINSSATKSSLIPQRPSIVDIPATEAPSTPQKPTTIHSSAMKFPLIPQRPTIVDIPATEAPSTPQKPTTIHSSATKFPLIPQRPTIVDIPATEAPSTPQKPTTIHSSATKFPLIPQKPSNVNIPATETPSTPQKPTAANVSATTAEKSPISNSLSAETPPAAQNPIVANASATQFTPVTQRLNTAKASFTQSLPGTRKSTAVHAPVTKHVHTKQRLTSAAHITATQNLAVPRPTTRFHTTSTSKGAVIIASGCTCITLTVWLMMLVTIG</sequence>
<comment type="function">
    <text evidence="11">This protein recognizes C4b and C3b fragments that condense with cell-surface hydroxyl or amino groups when nascent C4b and C3b are locally generated during C4 and c3 activation. Interaction of daf with cell-associated C4b and C3b polypeptides interferes with their ability to catalyze the conversion of C2 and factor B to enzymatically active C2a and Bb and thereby prevents the formation of C4b2a and C3bBb, the amplification convertases of the complement cascade. Inhibits complement activation by destabilizing and preventing the formation of C3 and C5 convertases, which prevents complement damage.</text>
</comment>
<keyword evidence="9" id="KW-1015">Disulfide bond</keyword>
<dbReference type="GO" id="GO:0045087">
    <property type="term" value="P:innate immune response"/>
    <property type="evidence" value="ECO:0007669"/>
    <property type="project" value="UniProtKB-KW"/>
</dbReference>
<comment type="caution">
    <text evidence="12">Lacks conserved residue(s) required for the propagation of feature annotation.</text>
</comment>
<keyword evidence="4 12" id="KW-0768">Sushi</keyword>
<accession>A0A8C4PGI4</accession>
<dbReference type="GO" id="GO:0030449">
    <property type="term" value="P:regulation of complement activation"/>
    <property type="evidence" value="ECO:0007669"/>
    <property type="project" value="UniProtKB-ARBA"/>
</dbReference>
<dbReference type="SMART" id="SM00032">
    <property type="entry name" value="CCP"/>
    <property type="match status" value="4"/>
</dbReference>
<evidence type="ECO:0000256" key="8">
    <source>
        <dbReference type="ARBA" id="ARBA00023136"/>
    </source>
</evidence>
<name>A0A8C4PGI4_EQUAS</name>
<evidence type="ECO:0000256" key="5">
    <source>
        <dbReference type="ARBA" id="ARBA00022737"/>
    </source>
</evidence>
<reference evidence="17" key="3">
    <citation type="submission" date="2025-09" db="UniProtKB">
        <authorList>
            <consortium name="Ensembl"/>
        </authorList>
    </citation>
    <scope>IDENTIFICATION</scope>
</reference>
<dbReference type="FunFam" id="2.10.70.10:FF:000079">
    <property type="entry name" value="Complement decay-accelerating factor"/>
    <property type="match status" value="1"/>
</dbReference>
<keyword evidence="15" id="KW-0732">Signal</keyword>
<dbReference type="Proteomes" id="UP000694387">
    <property type="component" value="Chromosome 25"/>
</dbReference>
<evidence type="ECO:0000256" key="9">
    <source>
        <dbReference type="ARBA" id="ARBA00023157"/>
    </source>
</evidence>
<evidence type="ECO:0000256" key="13">
    <source>
        <dbReference type="SAM" id="MobiDB-lite"/>
    </source>
</evidence>
<dbReference type="GO" id="GO:0005886">
    <property type="term" value="C:plasma membrane"/>
    <property type="evidence" value="ECO:0007669"/>
    <property type="project" value="UniProtKB-ARBA"/>
</dbReference>
<evidence type="ECO:0000313" key="17">
    <source>
        <dbReference type="Ensembl" id="ENSEASP00005003299.2"/>
    </source>
</evidence>
<feature type="region of interest" description="Disordered" evidence="13">
    <location>
        <begin position="511"/>
        <end position="558"/>
    </location>
</feature>
<keyword evidence="7" id="KW-0180">Complement pathway</keyword>
<dbReference type="InterPro" id="IPR051277">
    <property type="entry name" value="SEZ6_CSMD_C4BPB_Regulators"/>
</dbReference>
<feature type="signal peptide" evidence="15">
    <location>
        <begin position="1"/>
        <end position="31"/>
    </location>
</feature>
<keyword evidence="8 14" id="KW-0472">Membrane</keyword>
<reference evidence="17 18" key="1">
    <citation type="journal article" date="2020" name="Nat. Commun.">
        <title>Donkey genomes provide new insights into domestication and selection for coat color.</title>
        <authorList>
            <person name="Wang"/>
            <person name="C."/>
            <person name="Li"/>
            <person name="H."/>
            <person name="Guo"/>
            <person name="Y."/>
            <person name="Huang"/>
            <person name="J."/>
            <person name="Sun"/>
            <person name="Y."/>
            <person name="Min"/>
            <person name="J."/>
            <person name="Wang"/>
            <person name="J."/>
            <person name="Fang"/>
            <person name="X."/>
            <person name="Zhao"/>
            <person name="Z."/>
            <person name="Wang"/>
            <person name="S."/>
            <person name="Zhang"/>
            <person name="Y."/>
            <person name="Liu"/>
            <person name="Q."/>
            <person name="Jiang"/>
            <person name="Q."/>
            <person name="Wang"/>
            <person name="X."/>
            <person name="Guo"/>
            <person name="Y."/>
            <person name="Yang"/>
            <person name="C."/>
            <person name="Wang"/>
            <person name="Y."/>
            <person name="Tian"/>
            <person name="F."/>
            <person name="Zhuang"/>
            <person name="G."/>
            <person name="Fan"/>
            <person name="Y."/>
            <person name="Gao"/>
            <person name="Q."/>
            <person name="Li"/>
            <person name="Y."/>
            <person name="Ju"/>
            <person name="Z."/>
            <person name="Li"/>
            <person name="J."/>
            <person name="Li"/>
            <person name="R."/>
            <person name="Hou"/>
            <person name="M."/>
            <person name="Yang"/>
            <person name="G."/>
            <person name="Liu"/>
            <person name="G."/>
            <person name="Liu"/>
            <person name="W."/>
            <person name="Guo"/>
            <person name="J."/>
            <person name="Pan"/>
            <person name="S."/>
            <person name="Fan"/>
            <person name="G."/>
            <person name="Zhang"/>
            <person name="W."/>
            <person name="Zhang"/>
            <person name="R."/>
            <person name="Yu"/>
            <person name="J."/>
            <person name="Zhang"/>
            <person name="X."/>
            <person name="Yin"/>
            <person name="Q."/>
            <person name="Ji"/>
            <person name="C."/>
            <person name="Jin"/>
            <person name="Y."/>
            <person name="Yue"/>
            <person name="G."/>
            <person name="Liu"/>
            <person name="M."/>
            <person name="Xu"/>
            <person name="J."/>
            <person name="Liu"/>
            <person name="S."/>
            <person name="Jordana"/>
            <person name="J."/>
            <person name="Noce"/>
            <person name="A."/>
            <person name="Amills"/>
            <person name="M."/>
            <person name="Wu"/>
            <person name="D.D."/>
            <person name="Li"/>
            <person name="S."/>
            <person name="Zhou"/>
            <person name="X. and Zhong"/>
            <person name="J."/>
        </authorList>
    </citation>
    <scope>NUCLEOTIDE SEQUENCE [LARGE SCALE GENOMIC DNA]</scope>
</reference>
<organism evidence="17 18">
    <name type="scientific">Equus asinus</name>
    <name type="common">Donkey</name>
    <name type="synonym">Equus africanus asinus</name>
    <dbReference type="NCBI Taxonomy" id="9793"/>
    <lineage>
        <taxon>Eukaryota</taxon>
        <taxon>Metazoa</taxon>
        <taxon>Chordata</taxon>
        <taxon>Craniata</taxon>
        <taxon>Vertebrata</taxon>
        <taxon>Euteleostomi</taxon>
        <taxon>Mammalia</taxon>
        <taxon>Eutheria</taxon>
        <taxon>Laurasiatheria</taxon>
        <taxon>Perissodactyla</taxon>
        <taxon>Equidae</taxon>
        <taxon>Equus</taxon>
    </lineage>
</organism>
<evidence type="ECO:0000256" key="10">
    <source>
        <dbReference type="ARBA" id="ARBA00023180"/>
    </source>
</evidence>
<dbReference type="PANTHER" id="PTHR45656">
    <property type="entry name" value="PROTEIN CBR-CLEC-78"/>
    <property type="match status" value="1"/>
</dbReference>
<keyword evidence="10" id="KW-0325">Glycoprotein</keyword>
<reference evidence="17" key="2">
    <citation type="submission" date="2025-08" db="UniProtKB">
        <authorList>
            <consortium name="Ensembl"/>
        </authorList>
    </citation>
    <scope>IDENTIFICATION</scope>
</reference>
<dbReference type="AlphaFoldDB" id="A0A8C4PGI4"/>
<evidence type="ECO:0000256" key="7">
    <source>
        <dbReference type="ARBA" id="ARBA00022875"/>
    </source>
</evidence>
<evidence type="ECO:0000259" key="16">
    <source>
        <dbReference type="PROSITE" id="PS50923"/>
    </source>
</evidence>
<feature type="domain" description="Sushi" evidence="16">
    <location>
        <begin position="158"/>
        <end position="219"/>
    </location>
</feature>
<feature type="transmembrane region" description="Helical" evidence="14">
    <location>
        <begin position="645"/>
        <end position="667"/>
    </location>
</feature>
<protein>
    <submittedName>
        <fullName evidence="17">CD55 molecule (Cromer blood group)</fullName>
    </submittedName>
</protein>
<dbReference type="CDD" id="cd00033">
    <property type="entry name" value="CCP"/>
    <property type="match status" value="4"/>
</dbReference>
<evidence type="ECO:0000256" key="6">
    <source>
        <dbReference type="ARBA" id="ARBA00022859"/>
    </source>
</evidence>
<evidence type="ECO:0000256" key="4">
    <source>
        <dbReference type="ARBA" id="ARBA00022659"/>
    </source>
</evidence>
<feature type="region of interest" description="Disordered" evidence="13">
    <location>
        <begin position="291"/>
        <end position="370"/>
    </location>
</feature>
<feature type="compositionally biased region" description="Polar residues" evidence="13">
    <location>
        <begin position="295"/>
        <end position="370"/>
    </location>
</feature>
<evidence type="ECO:0000256" key="3">
    <source>
        <dbReference type="ARBA" id="ARBA00022588"/>
    </source>
</evidence>
<dbReference type="SUPFAM" id="SSF57535">
    <property type="entry name" value="Complement control module/SCR domain"/>
    <property type="match status" value="4"/>
</dbReference>
<evidence type="ECO:0000256" key="15">
    <source>
        <dbReference type="SAM" id="SignalP"/>
    </source>
</evidence>
<feature type="domain" description="Sushi" evidence="16">
    <location>
        <begin position="94"/>
        <end position="157"/>
    </location>
</feature>
<dbReference type="FunFam" id="2.10.70.10:FF:000055">
    <property type="entry name" value="Complement decay-accelerating factor, GPI-anchored"/>
    <property type="match status" value="1"/>
</dbReference>
<feature type="domain" description="Sushi" evidence="16">
    <location>
        <begin position="220"/>
        <end position="282"/>
    </location>
</feature>
<dbReference type="PROSITE" id="PS50923">
    <property type="entry name" value="SUSHI"/>
    <property type="match status" value="4"/>
</dbReference>
<feature type="domain" description="Sushi" evidence="16">
    <location>
        <begin position="31"/>
        <end position="93"/>
    </location>
</feature>
<evidence type="ECO:0000256" key="11">
    <source>
        <dbReference type="ARBA" id="ARBA00045541"/>
    </source>
</evidence>
<keyword evidence="5" id="KW-0677">Repeat</keyword>
<proteinExistence type="inferred from homology"/>
<keyword evidence="18" id="KW-1185">Reference proteome</keyword>
<gene>
    <name evidence="17" type="primary">CD55</name>
</gene>
<keyword evidence="3" id="KW-0399">Innate immunity</keyword>
<evidence type="ECO:0000256" key="1">
    <source>
        <dbReference type="ARBA" id="ARBA00004370"/>
    </source>
</evidence>
<keyword evidence="14" id="KW-1133">Transmembrane helix</keyword>